<keyword evidence="2" id="KW-1185">Reference proteome</keyword>
<name>A0A3M7QD00_BRAPC</name>
<proteinExistence type="predicted"/>
<evidence type="ECO:0000313" key="1">
    <source>
        <dbReference type="EMBL" id="RNA08838.1"/>
    </source>
</evidence>
<dbReference type="AlphaFoldDB" id="A0A3M7QD00"/>
<dbReference type="EMBL" id="REGN01006614">
    <property type="protein sequence ID" value="RNA08838.1"/>
    <property type="molecule type" value="Genomic_DNA"/>
</dbReference>
<sequence>MGKFNFTDLVFQSRIFIIYEDFFREKKQHFCRHYNLDSEILDTSNIETKKDNTNLKIEILYK</sequence>
<accession>A0A3M7QD00</accession>
<protein>
    <submittedName>
        <fullName evidence="1">Uncharacterized protein</fullName>
    </submittedName>
</protein>
<gene>
    <name evidence="1" type="ORF">BpHYR1_053922</name>
</gene>
<dbReference type="Proteomes" id="UP000276133">
    <property type="component" value="Unassembled WGS sequence"/>
</dbReference>
<reference evidence="1 2" key="1">
    <citation type="journal article" date="2018" name="Sci. Rep.">
        <title>Genomic signatures of local adaptation to the degree of environmental predictability in rotifers.</title>
        <authorList>
            <person name="Franch-Gras L."/>
            <person name="Hahn C."/>
            <person name="Garcia-Roger E.M."/>
            <person name="Carmona M.J."/>
            <person name="Serra M."/>
            <person name="Gomez A."/>
        </authorList>
    </citation>
    <scope>NUCLEOTIDE SEQUENCE [LARGE SCALE GENOMIC DNA]</scope>
    <source>
        <strain evidence="1">HYR1</strain>
    </source>
</reference>
<comment type="caution">
    <text evidence="1">The sequence shown here is derived from an EMBL/GenBank/DDBJ whole genome shotgun (WGS) entry which is preliminary data.</text>
</comment>
<evidence type="ECO:0000313" key="2">
    <source>
        <dbReference type="Proteomes" id="UP000276133"/>
    </source>
</evidence>
<organism evidence="1 2">
    <name type="scientific">Brachionus plicatilis</name>
    <name type="common">Marine rotifer</name>
    <name type="synonym">Brachionus muelleri</name>
    <dbReference type="NCBI Taxonomy" id="10195"/>
    <lineage>
        <taxon>Eukaryota</taxon>
        <taxon>Metazoa</taxon>
        <taxon>Spiralia</taxon>
        <taxon>Gnathifera</taxon>
        <taxon>Rotifera</taxon>
        <taxon>Eurotatoria</taxon>
        <taxon>Monogononta</taxon>
        <taxon>Pseudotrocha</taxon>
        <taxon>Ploima</taxon>
        <taxon>Brachionidae</taxon>
        <taxon>Brachionus</taxon>
    </lineage>
</organism>